<dbReference type="Proteomes" id="UP000509414">
    <property type="component" value="Chromosome"/>
</dbReference>
<reference evidence="1 2" key="1">
    <citation type="submission" date="2020-02" db="EMBL/GenBank/DDBJ databases">
        <title>Complete genome sequence of the novel Campylobacter species Candidatus Campylobacter infans.</title>
        <authorList>
            <person name="Duim B."/>
            <person name="Zomer A."/>
            <person name="van der Graaf L."/>
            <person name="Wagenaar J."/>
        </authorList>
    </citation>
    <scope>NUCLEOTIDE SEQUENCE [LARGE SCALE GENOMIC DNA]</scope>
    <source>
        <strain evidence="1 2">19S00001</strain>
    </source>
</reference>
<proteinExistence type="predicted"/>
<keyword evidence="2" id="KW-1185">Reference proteome</keyword>
<evidence type="ECO:0000313" key="2">
    <source>
        <dbReference type="Proteomes" id="UP000509414"/>
    </source>
</evidence>
<accession>A0A7H9CIS3</accession>
<gene>
    <name evidence="1" type="ORF">CINF_0636</name>
</gene>
<protein>
    <submittedName>
        <fullName evidence="1">Uncharacterized protein</fullName>
    </submittedName>
</protein>
<sequence length="252" mass="29992">MESKNIFKANIIVSELGDFFEELDNETEKRFLNILNKENFSLADGELSQNAWDIDSDEAFFCNLIRTYEQKENLFDENTCYEMIDNFSREYNMNLYKNDDSERTQRSIYNAKIDIWDNYTKFLKNLAWWYSVTEFKEQNALLDELSEICAEFDDESRLEYDVTVFTSMGKVKMMNNERVDVIALIARAKPILNELQKTTKGYYIGELLEKAEKLLKRNSENKIFIDNNINFEYLYDNNLFYRAPGMRAKEIL</sequence>
<evidence type="ECO:0000313" key="1">
    <source>
        <dbReference type="EMBL" id="QLI05158.1"/>
    </source>
</evidence>
<dbReference type="RefSeq" id="WP_179975725.1">
    <property type="nucleotide sequence ID" value="NZ_CP049075.1"/>
</dbReference>
<dbReference type="AlphaFoldDB" id="A0A7H9CIS3"/>
<dbReference type="KEGG" id="cinf:CINF_0636"/>
<dbReference type="EMBL" id="CP049075">
    <property type="protein sequence ID" value="QLI05158.1"/>
    <property type="molecule type" value="Genomic_DNA"/>
</dbReference>
<name>A0A7H9CIS3_9BACT</name>
<organism evidence="1 2">
    <name type="scientific">Candidatus Campylobacter infans</name>
    <dbReference type="NCBI Taxonomy" id="2561898"/>
    <lineage>
        <taxon>Bacteria</taxon>
        <taxon>Pseudomonadati</taxon>
        <taxon>Campylobacterota</taxon>
        <taxon>Epsilonproteobacteria</taxon>
        <taxon>Campylobacterales</taxon>
        <taxon>Campylobacteraceae</taxon>
        <taxon>Campylobacter</taxon>
    </lineage>
</organism>